<organism evidence="1 2">
    <name type="scientific">Toxocara canis</name>
    <name type="common">Canine roundworm</name>
    <dbReference type="NCBI Taxonomy" id="6265"/>
    <lineage>
        <taxon>Eukaryota</taxon>
        <taxon>Metazoa</taxon>
        <taxon>Ecdysozoa</taxon>
        <taxon>Nematoda</taxon>
        <taxon>Chromadorea</taxon>
        <taxon>Rhabditida</taxon>
        <taxon>Spirurina</taxon>
        <taxon>Ascaridomorpha</taxon>
        <taxon>Ascaridoidea</taxon>
        <taxon>Toxocaridae</taxon>
        <taxon>Toxocara</taxon>
    </lineage>
</organism>
<accession>A0A0B2V250</accession>
<evidence type="ECO:0000313" key="2">
    <source>
        <dbReference type="Proteomes" id="UP000031036"/>
    </source>
</evidence>
<keyword evidence="2" id="KW-1185">Reference proteome</keyword>
<comment type="caution">
    <text evidence="1">The sequence shown here is derived from an EMBL/GenBank/DDBJ whole genome shotgun (WGS) entry which is preliminary data.</text>
</comment>
<protein>
    <submittedName>
        <fullName evidence="1">Uncharacterized protein</fullName>
    </submittedName>
</protein>
<dbReference type="AlphaFoldDB" id="A0A0B2V250"/>
<dbReference type="EMBL" id="JPKZ01002270">
    <property type="protein sequence ID" value="KHN77511.1"/>
    <property type="molecule type" value="Genomic_DNA"/>
</dbReference>
<name>A0A0B2V250_TOXCA</name>
<sequence>MCLKPLTNALLGIEKKEAIQDGNDFCKIVPSITSRPSSLPHLIIDSLTLIGVQQEIEGEAVKKTILCFREAEKFIDQEVQDSDLRYAVDHRAWSCVVLEKEEAAKKSVDGEGSQDETLLELEGIGALSLRMKECLDHHSFFLMVERLPTHFAT</sequence>
<gene>
    <name evidence="1" type="ORF">Tcan_16405</name>
</gene>
<evidence type="ECO:0000313" key="1">
    <source>
        <dbReference type="EMBL" id="KHN77511.1"/>
    </source>
</evidence>
<reference evidence="1 2" key="1">
    <citation type="submission" date="2014-11" db="EMBL/GenBank/DDBJ databases">
        <title>Genetic blueprint of the zoonotic pathogen Toxocara canis.</title>
        <authorList>
            <person name="Zhu X.-Q."/>
            <person name="Korhonen P.K."/>
            <person name="Cai H."/>
            <person name="Young N.D."/>
            <person name="Nejsum P."/>
            <person name="von Samson-Himmelstjerna G."/>
            <person name="Boag P.R."/>
            <person name="Tan P."/>
            <person name="Li Q."/>
            <person name="Min J."/>
            <person name="Yang Y."/>
            <person name="Wang X."/>
            <person name="Fang X."/>
            <person name="Hall R.S."/>
            <person name="Hofmann A."/>
            <person name="Sternberg P.W."/>
            <person name="Jex A.R."/>
            <person name="Gasser R.B."/>
        </authorList>
    </citation>
    <scope>NUCLEOTIDE SEQUENCE [LARGE SCALE GENOMIC DNA]</scope>
    <source>
        <strain evidence="1">PN_DK_2014</strain>
    </source>
</reference>
<dbReference type="Proteomes" id="UP000031036">
    <property type="component" value="Unassembled WGS sequence"/>
</dbReference>
<proteinExistence type="predicted"/>